<dbReference type="SUPFAM" id="SSF56219">
    <property type="entry name" value="DNase I-like"/>
    <property type="match status" value="1"/>
</dbReference>
<keyword evidence="2" id="KW-0540">Nuclease</keyword>
<evidence type="ECO:0000313" key="3">
    <source>
        <dbReference type="Proteomes" id="UP001320831"/>
    </source>
</evidence>
<dbReference type="InterPro" id="IPR051916">
    <property type="entry name" value="GPI-anchor_lipid_remodeler"/>
</dbReference>
<dbReference type="PANTHER" id="PTHR14859">
    <property type="entry name" value="CALCOFLUOR WHITE HYPERSENSITIVE PROTEIN PRECURSOR"/>
    <property type="match status" value="1"/>
</dbReference>
<accession>A0ABT2LRF7</accession>
<keyword evidence="2" id="KW-0378">Hydrolase</keyword>
<dbReference type="InterPro" id="IPR036691">
    <property type="entry name" value="Endo/exonu/phosph_ase_sf"/>
</dbReference>
<sequence>MAHADGVSADLATVRVMTWNIHGGLGPDRRRDLQRVVALVQRHAPDIVALQEVDSRRRLTETSDAFAFLAAALGGNSRESRLITAPDGDYGHAVISRWPMSETHCHNISYRRREPRAVIETLVHTPHGPLHLAAVHLGLSFAERRHQARFLTRICESGPHRTVMLGDFNDWIWRGSVQTTLNRLFPGHSHMKTYPAFYPLLALDRVYCRPTGMLLKSWTDPTARAASDHLPVVAELAMEE</sequence>
<name>A0ABT2LRF7_9HYPH</name>
<protein>
    <submittedName>
        <fullName evidence="2">Endonuclease/exonuclease/phosphatase family protein</fullName>
    </submittedName>
</protein>
<dbReference type="EMBL" id="JAOCZP010000006">
    <property type="protein sequence ID" value="MCT7377087.1"/>
    <property type="molecule type" value="Genomic_DNA"/>
</dbReference>
<gene>
    <name evidence="2" type="ORF">N5A92_18880</name>
</gene>
<feature type="domain" description="Endonuclease/exonuclease/phosphatase" evidence="1">
    <location>
        <begin position="17"/>
        <end position="229"/>
    </location>
</feature>
<dbReference type="Gene3D" id="3.60.10.10">
    <property type="entry name" value="Endonuclease/exonuclease/phosphatase"/>
    <property type="match status" value="1"/>
</dbReference>
<proteinExistence type="predicted"/>
<organism evidence="2 3">
    <name type="scientific">Chelativorans salis</name>
    <dbReference type="NCBI Taxonomy" id="2978478"/>
    <lineage>
        <taxon>Bacteria</taxon>
        <taxon>Pseudomonadati</taxon>
        <taxon>Pseudomonadota</taxon>
        <taxon>Alphaproteobacteria</taxon>
        <taxon>Hyphomicrobiales</taxon>
        <taxon>Phyllobacteriaceae</taxon>
        <taxon>Chelativorans</taxon>
    </lineage>
</organism>
<dbReference type="RefSeq" id="WP_260905444.1">
    <property type="nucleotide sequence ID" value="NZ_JAOCZP010000006.1"/>
</dbReference>
<evidence type="ECO:0000313" key="2">
    <source>
        <dbReference type="EMBL" id="MCT7377087.1"/>
    </source>
</evidence>
<dbReference type="Pfam" id="PF03372">
    <property type="entry name" value="Exo_endo_phos"/>
    <property type="match status" value="1"/>
</dbReference>
<keyword evidence="3" id="KW-1185">Reference proteome</keyword>
<dbReference type="PANTHER" id="PTHR14859:SF15">
    <property type="entry name" value="ENDONUCLEASE_EXONUCLEASE_PHOSPHATASE DOMAIN-CONTAINING PROTEIN"/>
    <property type="match status" value="1"/>
</dbReference>
<dbReference type="InterPro" id="IPR005135">
    <property type="entry name" value="Endo/exonuclease/phosphatase"/>
</dbReference>
<dbReference type="Proteomes" id="UP001320831">
    <property type="component" value="Unassembled WGS sequence"/>
</dbReference>
<comment type="caution">
    <text evidence="2">The sequence shown here is derived from an EMBL/GenBank/DDBJ whole genome shotgun (WGS) entry which is preliminary data.</text>
</comment>
<reference evidence="2 3" key="1">
    <citation type="submission" date="2022-09" db="EMBL/GenBank/DDBJ databases">
        <title>Chelativorans salina sp. nov., a novel slightly halophilic bacterium isolated from a saline lake sediment enrichment.</title>
        <authorList>
            <person name="Gao L."/>
            <person name="Fang B.-Z."/>
            <person name="Li W.-J."/>
        </authorList>
    </citation>
    <scope>NUCLEOTIDE SEQUENCE [LARGE SCALE GENOMIC DNA]</scope>
    <source>
        <strain evidence="2 3">EGI FJ00035</strain>
    </source>
</reference>
<keyword evidence="2" id="KW-0255">Endonuclease</keyword>
<dbReference type="GO" id="GO:0004519">
    <property type="term" value="F:endonuclease activity"/>
    <property type="evidence" value="ECO:0007669"/>
    <property type="project" value="UniProtKB-KW"/>
</dbReference>
<evidence type="ECO:0000259" key="1">
    <source>
        <dbReference type="Pfam" id="PF03372"/>
    </source>
</evidence>